<keyword evidence="8" id="KW-1185">Reference proteome</keyword>
<keyword evidence="5" id="KW-0325">Glycoprotein</keyword>
<dbReference type="Pfam" id="PF03227">
    <property type="entry name" value="GILT"/>
    <property type="match status" value="1"/>
</dbReference>
<keyword evidence="3" id="KW-0964">Secreted</keyword>
<feature type="signal peptide" evidence="6">
    <location>
        <begin position="1"/>
        <end position="26"/>
    </location>
</feature>
<organism evidence="7 8">
    <name type="scientific">Senna tora</name>
    <dbReference type="NCBI Taxonomy" id="362788"/>
    <lineage>
        <taxon>Eukaryota</taxon>
        <taxon>Viridiplantae</taxon>
        <taxon>Streptophyta</taxon>
        <taxon>Embryophyta</taxon>
        <taxon>Tracheophyta</taxon>
        <taxon>Spermatophyta</taxon>
        <taxon>Magnoliopsida</taxon>
        <taxon>eudicotyledons</taxon>
        <taxon>Gunneridae</taxon>
        <taxon>Pentapetalae</taxon>
        <taxon>rosids</taxon>
        <taxon>fabids</taxon>
        <taxon>Fabales</taxon>
        <taxon>Fabaceae</taxon>
        <taxon>Caesalpinioideae</taxon>
        <taxon>Cassia clade</taxon>
        <taxon>Senna</taxon>
    </lineage>
</organism>
<reference evidence="7" key="1">
    <citation type="submission" date="2020-09" db="EMBL/GenBank/DDBJ databases">
        <title>Genome-Enabled Discovery of Anthraquinone Biosynthesis in Senna tora.</title>
        <authorList>
            <person name="Kang S.-H."/>
            <person name="Pandey R.P."/>
            <person name="Lee C.-M."/>
            <person name="Sim J.-S."/>
            <person name="Jeong J.-T."/>
            <person name="Choi B.-S."/>
            <person name="Jung M."/>
            <person name="Ginzburg D."/>
            <person name="Zhao K."/>
            <person name="Won S.Y."/>
            <person name="Oh T.-J."/>
            <person name="Yu Y."/>
            <person name="Kim N.-H."/>
            <person name="Lee O.R."/>
            <person name="Lee T.-H."/>
            <person name="Bashyal P."/>
            <person name="Kim T.-S."/>
            <person name="Lee W.-H."/>
            <person name="Kawkins C."/>
            <person name="Kim C.-K."/>
            <person name="Kim J.S."/>
            <person name="Ahn B.O."/>
            <person name="Rhee S.Y."/>
            <person name="Sohng J.K."/>
        </authorList>
    </citation>
    <scope>NUCLEOTIDE SEQUENCE</scope>
    <source>
        <tissue evidence="7">Leaf</tissue>
    </source>
</reference>
<gene>
    <name evidence="7" type="ORF">G2W53_030119</name>
</gene>
<dbReference type="GO" id="GO:0005576">
    <property type="term" value="C:extracellular region"/>
    <property type="evidence" value="ECO:0007669"/>
    <property type="project" value="UniProtKB-SubCell"/>
</dbReference>
<dbReference type="GO" id="GO:0016671">
    <property type="term" value="F:oxidoreductase activity, acting on a sulfur group of donors, disulfide as acceptor"/>
    <property type="evidence" value="ECO:0007669"/>
    <property type="project" value="InterPro"/>
</dbReference>
<dbReference type="PANTHER" id="PTHR13234">
    <property type="entry name" value="GAMMA-INTERFERON INDUCIBLE LYSOSOMAL THIOL REDUCTASE GILT"/>
    <property type="match status" value="1"/>
</dbReference>
<evidence type="ECO:0000256" key="1">
    <source>
        <dbReference type="ARBA" id="ARBA00004613"/>
    </source>
</evidence>
<evidence type="ECO:0000256" key="5">
    <source>
        <dbReference type="ARBA" id="ARBA00023180"/>
    </source>
</evidence>
<dbReference type="InterPro" id="IPR004911">
    <property type="entry name" value="Interferon-induced_GILT"/>
</dbReference>
<comment type="caution">
    <text evidence="7">The sequence shown here is derived from an EMBL/GenBank/DDBJ whole genome shotgun (WGS) entry which is preliminary data.</text>
</comment>
<dbReference type="EMBL" id="JAAIUW010000009">
    <property type="protein sequence ID" value="KAF7816150.1"/>
    <property type="molecule type" value="Genomic_DNA"/>
</dbReference>
<name>A0A834T6V8_9FABA</name>
<evidence type="ECO:0000256" key="4">
    <source>
        <dbReference type="ARBA" id="ARBA00022729"/>
    </source>
</evidence>
<evidence type="ECO:0000256" key="3">
    <source>
        <dbReference type="ARBA" id="ARBA00022525"/>
    </source>
</evidence>
<dbReference type="OrthoDB" id="958254at2759"/>
<keyword evidence="4 6" id="KW-0732">Signal</keyword>
<evidence type="ECO:0000256" key="2">
    <source>
        <dbReference type="ARBA" id="ARBA00005679"/>
    </source>
</evidence>
<feature type="chain" id="PRO_5032348471" evidence="6">
    <location>
        <begin position="27"/>
        <end position="259"/>
    </location>
</feature>
<comment type="subcellular location">
    <subcellularLocation>
        <location evidence="1">Secreted</location>
    </subcellularLocation>
</comment>
<evidence type="ECO:0000313" key="8">
    <source>
        <dbReference type="Proteomes" id="UP000634136"/>
    </source>
</evidence>
<dbReference type="AlphaFoldDB" id="A0A834T6V8"/>
<dbReference type="Proteomes" id="UP000634136">
    <property type="component" value="Unassembled WGS sequence"/>
</dbReference>
<proteinExistence type="inferred from homology"/>
<sequence>MASSLRLNISFLLCLSFFALFSPSSPSRVLPSDSQKVSVGLYYESLCPYSANFIVDYLAKLFSDDLISIVDLKLVPWGNAKLRGNNTFDCQHGPYECLLNTVEACAIDAWPDLNEHFPFIYCVEKLVQERKYREWESCFKKLGLDPKPIDNCYTSEYGKELDLKYAAETNGLQPPHKYVPWVVVDGEPLYEDYENVISYICKAYEGTDVPKSCSQVFLDTVMVDEKPKHSVCDKETVIPNLWEQLRSTITSWIPQMNIA</sequence>
<accession>A0A834T6V8</accession>
<evidence type="ECO:0000256" key="6">
    <source>
        <dbReference type="SAM" id="SignalP"/>
    </source>
</evidence>
<dbReference type="PANTHER" id="PTHR13234:SF8">
    <property type="entry name" value="GAMMA-INTERFERON-INDUCIBLE LYSOSOMAL THIOL REDUCTASE"/>
    <property type="match status" value="1"/>
</dbReference>
<evidence type="ECO:0000313" key="7">
    <source>
        <dbReference type="EMBL" id="KAF7816150.1"/>
    </source>
</evidence>
<protein>
    <submittedName>
        <fullName evidence="7">Gamma-interferon-inducible lysosomal thiol reductase</fullName>
    </submittedName>
</protein>
<comment type="similarity">
    <text evidence="2">Belongs to the GILT family.</text>
</comment>